<dbReference type="GO" id="GO:0004721">
    <property type="term" value="F:phosphoprotein phosphatase activity"/>
    <property type="evidence" value="ECO:0007669"/>
    <property type="project" value="InterPro"/>
</dbReference>
<sequence>MRSIRGAGAVALIAAGGLLASPGAVAAAPVPGAAPAAAAPAQDALQGTVNFRDLGGYRTVSHARVRPGLVFRTDALNRTTDADLGALARLGVREVVDFRTPGEVAGDGADRLPPGLAVTARPISDGGMYAAVNAAIGSKDPAKQEAVLGSGRGAEIMSGLYRTFVSDAGSRAAFGATLRDIADRSRTPLAFHCTSGKDRTGWMSYLLLRALGVPDATARYDYLLSNQYRRDADAATRAQLKAAGYMQDPALLIPIQEVRPEYLDAALDQVRRSYGSLDRYLRAGLGVDGRTEARLRAGLLAR</sequence>
<dbReference type="PANTHER" id="PTHR31126:SF1">
    <property type="entry name" value="TYROSINE SPECIFIC PROTEIN PHOSPHATASES DOMAIN-CONTAINING PROTEIN"/>
    <property type="match status" value="1"/>
</dbReference>
<dbReference type="SUPFAM" id="SSF52799">
    <property type="entry name" value="(Phosphotyrosine protein) phosphatases II"/>
    <property type="match status" value="1"/>
</dbReference>
<protein>
    <submittedName>
        <fullName evidence="3">Protein tyrosine/serine phosphatase</fullName>
    </submittedName>
</protein>
<comment type="similarity">
    <text evidence="1">Belongs to the protein-tyrosine phosphatase family.</text>
</comment>
<dbReference type="EMBL" id="CP053892">
    <property type="protein sequence ID" value="QKG19714.1"/>
    <property type="molecule type" value="Genomic_DNA"/>
</dbReference>
<name>A0A7D3VSF6_ACTVE</name>
<dbReference type="InterPro" id="IPR026893">
    <property type="entry name" value="Tyr/Ser_Pase_IphP-type"/>
</dbReference>
<dbReference type="RefSeq" id="WP_173093930.1">
    <property type="nucleotide sequence ID" value="NZ_CP053892.1"/>
</dbReference>
<dbReference type="PANTHER" id="PTHR31126">
    <property type="entry name" value="TYROSINE-PROTEIN PHOSPHATASE"/>
    <property type="match status" value="1"/>
</dbReference>
<dbReference type="Pfam" id="PF13350">
    <property type="entry name" value="Y_phosphatase3"/>
    <property type="match status" value="1"/>
</dbReference>
<keyword evidence="2" id="KW-0732">Signal</keyword>
<dbReference type="AlphaFoldDB" id="A0A7D3VSF6"/>
<feature type="chain" id="PRO_5038665690" evidence="2">
    <location>
        <begin position="27"/>
        <end position="302"/>
    </location>
</feature>
<dbReference type="PROSITE" id="PS00383">
    <property type="entry name" value="TYR_PHOSPHATASE_1"/>
    <property type="match status" value="1"/>
</dbReference>
<evidence type="ECO:0000256" key="1">
    <source>
        <dbReference type="ARBA" id="ARBA00009580"/>
    </source>
</evidence>
<accession>A0A7D3VSF6</accession>
<dbReference type="InterPro" id="IPR016130">
    <property type="entry name" value="Tyr_Pase_AS"/>
</dbReference>
<organism evidence="3 4">
    <name type="scientific">Actinomadura verrucosospora</name>
    <dbReference type="NCBI Taxonomy" id="46165"/>
    <lineage>
        <taxon>Bacteria</taxon>
        <taxon>Bacillati</taxon>
        <taxon>Actinomycetota</taxon>
        <taxon>Actinomycetes</taxon>
        <taxon>Streptosporangiales</taxon>
        <taxon>Thermomonosporaceae</taxon>
        <taxon>Actinomadura</taxon>
    </lineage>
</organism>
<evidence type="ECO:0000313" key="3">
    <source>
        <dbReference type="EMBL" id="QKG19714.1"/>
    </source>
</evidence>
<evidence type="ECO:0000313" key="4">
    <source>
        <dbReference type="Proteomes" id="UP000501240"/>
    </source>
</evidence>
<evidence type="ECO:0000256" key="2">
    <source>
        <dbReference type="SAM" id="SignalP"/>
    </source>
</evidence>
<dbReference type="Gene3D" id="3.90.190.10">
    <property type="entry name" value="Protein tyrosine phosphatase superfamily"/>
    <property type="match status" value="1"/>
</dbReference>
<dbReference type="InterPro" id="IPR029021">
    <property type="entry name" value="Prot-tyrosine_phosphatase-like"/>
</dbReference>
<reference evidence="3 4" key="1">
    <citation type="submission" date="2020-05" db="EMBL/GenBank/DDBJ databases">
        <title>Actinomadura verrucosospora NRRL-B18236 (PFL_A860) Genome sequencing and assembly.</title>
        <authorList>
            <person name="Samborskyy M."/>
        </authorList>
    </citation>
    <scope>NUCLEOTIDE SEQUENCE [LARGE SCALE GENOMIC DNA]</scope>
    <source>
        <strain evidence="3 4">NRRL:B18236</strain>
    </source>
</reference>
<proteinExistence type="inferred from homology"/>
<gene>
    <name evidence="3" type="ORF">ACTIVE_1350</name>
</gene>
<feature type="signal peptide" evidence="2">
    <location>
        <begin position="1"/>
        <end position="26"/>
    </location>
</feature>
<keyword evidence="4" id="KW-1185">Reference proteome</keyword>
<dbReference type="Proteomes" id="UP000501240">
    <property type="component" value="Chromosome"/>
</dbReference>